<protein>
    <submittedName>
        <fullName evidence="13">Cadmium-translocating P-type ATPase (ZntA)</fullName>
        <ecNumber evidence="13">3.6.3.3</ecNumber>
    </submittedName>
</protein>
<evidence type="ECO:0000256" key="7">
    <source>
        <dbReference type="ARBA" id="ARBA00022989"/>
    </source>
</evidence>
<dbReference type="InterPro" id="IPR006121">
    <property type="entry name" value="HMA_dom"/>
</dbReference>
<evidence type="ECO:0000256" key="8">
    <source>
        <dbReference type="ARBA" id="ARBA00023136"/>
    </source>
</evidence>
<reference evidence="13" key="1">
    <citation type="journal article" date="2014" name="Genome Biol. Evol.">
        <title>Pangenome evidence for extensive interdomain horizontal transfer affecting lineage core and shell genes in uncultured planktonic thaumarchaeota and euryarchaeota.</title>
        <authorList>
            <person name="Deschamps P."/>
            <person name="Zivanovic Y."/>
            <person name="Moreira D."/>
            <person name="Rodriguez-Valera F."/>
            <person name="Lopez-Garcia P."/>
        </authorList>
    </citation>
    <scope>NUCLEOTIDE SEQUENCE</scope>
</reference>
<dbReference type="SUPFAM" id="SSF81660">
    <property type="entry name" value="Metal cation-transporting ATPase, ATP-binding domain N"/>
    <property type="match status" value="1"/>
</dbReference>
<dbReference type="InterPro" id="IPR018303">
    <property type="entry name" value="ATPase_P-typ_P_site"/>
</dbReference>
<dbReference type="Gene3D" id="2.70.150.10">
    <property type="entry name" value="Calcium-transporting ATPase, cytoplasmic transduction domain A"/>
    <property type="match status" value="1"/>
</dbReference>
<name>A0A075HV51_9EURY</name>
<dbReference type="InterPro" id="IPR023214">
    <property type="entry name" value="HAD_sf"/>
</dbReference>
<feature type="transmembrane region" description="Helical" evidence="10">
    <location>
        <begin position="843"/>
        <end position="866"/>
    </location>
</feature>
<dbReference type="SUPFAM" id="SSF55008">
    <property type="entry name" value="HMA, heavy metal-associated domain"/>
    <property type="match status" value="1"/>
</dbReference>
<feature type="transmembrane region" description="Helical" evidence="10">
    <location>
        <begin position="235"/>
        <end position="253"/>
    </location>
</feature>
<dbReference type="PRINTS" id="PR00119">
    <property type="entry name" value="CATATPASE"/>
</dbReference>
<dbReference type="InterPro" id="IPR023299">
    <property type="entry name" value="ATPase_P-typ_cyto_dom_N"/>
</dbReference>
<evidence type="ECO:0000256" key="1">
    <source>
        <dbReference type="ARBA" id="ARBA00004141"/>
    </source>
</evidence>
<dbReference type="EC" id="3.6.3.3" evidence="13"/>
<dbReference type="Gene3D" id="3.40.1110.10">
    <property type="entry name" value="Calcium-transporting ATPase, cytoplasmic domain N"/>
    <property type="match status" value="1"/>
</dbReference>
<feature type="domain" description="HMA" evidence="12">
    <location>
        <begin position="86"/>
        <end position="142"/>
    </location>
</feature>
<dbReference type="SFLD" id="SFLDG00002">
    <property type="entry name" value="C1.7:_P-type_atpase_like"/>
    <property type="match status" value="1"/>
</dbReference>
<dbReference type="SUPFAM" id="SSF81653">
    <property type="entry name" value="Calcium ATPase, transduction domain A"/>
    <property type="match status" value="1"/>
</dbReference>
<dbReference type="GO" id="GO:0019829">
    <property type="term" value="F:ATPase-coupled monoatomic cation transmembrane transporter activity"/>
    <property type="evidence" value="ECO:0007669"/>
    <property type="project" value="InterPro"/>
</dbReference>
<gene>
    <name evidence="13" type="primary">zntA</name>
</gene>
<feature type="transmembrane region" description="Helical" evidence="10">
    <location>
        <begin position="259"/>
        <end position="277"/>
    </location>
</feature>
<keyword evidence="13" id="KW-0378">Hydrolase</keyword>
<dbReference type="AlphaFoldDB" id="A0A075HV51"/>
<feature type="compositionally biased region" description="Acidic residues" evidence="9">
    <location>
        <begin position="37"/>
        <end position="47"/>
    </location>
</feature>
<dbReference type="InterPro" id="IPR036163">
    <property type="entry name" value="HMA_dom_sf"/>
</dbReference>
<feature type="compositionally biased region" description="Acidic residues" evidence="9">
    <location>
        <begin position="15"/>
        <end position="29"/>
    </location>
</feature>
<evidence type="ECO:0000256" key="6">
    <source>
        <dbReference type="ARBA" id="ARBA00022967"/>
    </source>
</evidence>
<evidence type="ECO:0000259" key="11">
    <source>
        <dbReference type="Pfam" id="PF00122"/>
    </source>
</evidence>
<dbReference type="Pfam" id="PF00122">
    <property type="entry name" value="E1-E2_ATPase"/>
    <property type="match status" value="1"/>
</dbReference>
<feature type="domain" description="P-type ATPase A" evidence="11">
    <location>
        <begin position="383"/>
        <end position="469"/>
    </location>
</feature>
<comment type="similarity">
    <text evidence="2">Belongs to the cation transport ATPase (P-type) (TC 3.A.3) family. Type IB subfamily.</text>
</comment>
<dbReference type="InterPro" id="IPR059000">
    <property type="entry name" value="ATPase_P-type_domA"/>
</dbReference>
<dbReference type="InterPro" id="IPR027256">
    <property type="entry name" value="P-typ_ATPase_IB"/>
</dbReference>
<dbReference type="InterPro" id="IPR036412">
    <property type="entry name" value="HAD-like_sf"/>
</dbReference>
<dbReference type="NCBIfam" id="TIGR01525">
    <property type="entry name" value="ATPase-IB_hvy"/>
    <property type="match status" value="1"/>
</dbReference>
<dbReference type="Pfam" id="PF00403">
    <property type="entry name" value="HMA"/>
    <property type="match status" value="1"/>
</dbReference>
<feature type="transmembrane region" description="Helical" evidence="10">
    <location>
        <begin position="816"/>
        <end position="837"/>
    </location>
</feature>
<feature type="transmembrane region" description="Helical" evidence="10">
    <location>
        <begin position="482"/>
        <end position="502"/>
    </location>
</feature>
<evidence type="ECO:0000256" key="5">
    <source>
        <dbReference type="ARBA" id="ARBA00022840"/>
    </source>
</evidence>
<dbReference type="Pfam" id="PF00702">
    <property type="entry name" value="Hydrolase"/>
    <property type="match status" value="1"/>
</dbReference>
<dbReference type="GO" id="GO:0016887">
    <property type="term" value="F:ATP hydrolysis activity"/>
    <property type="evidence" value="ECO:0007669"/>
    <property type="project" value="InterPro"/>
</dbReference>
<feature type="transmembrane region" description="Helical" evidence="10">
    <location>
        <begin position="508"/>
        <end position="527"/>
    </location>
</feature>
<dbReference type="InterPro" id="IPR001757">
    <property type="entry name" value="P_typ_ATPase"/>
</dbReference>
<proteinExistence type="inferred from homology"/>
<keyword evidence="7 10" id="KW-1133">Transmembrane helix</keyword>
<dbReference type="EMBL" id="KF901159">
    <property type="protein sequence ID" value="AIF20236.1"/>
    <property type="molecule type" value="Genomic_DNA"/>
</dbReference>
<evidence type="ECO:0000259" key="12">
    <source>
        <dbReference type="Pfam" id="PF00403"/>
    </source>
</evidence>
<dbReference type="GO" id="GO:0016020">
    <property type="term" value="C:membrane"/>
    <property type="evidence" value="ECO:0007669"/>
    <property type="project" value="UniProtKB-SubCell"/>
</dbReference>
<dbReference type="SFLD" id="SFLDS00003">
    <property type="entry name" value="Haloacid_Dehalogenase"/>
    <property type="match status" value="1"/>
</dbReference>
<dbReference type="PANTHER" id="PTHR48085">
    <property type="entry name" value="CADMIUM/ZINC-TRANSPORTING ATPASE HMA2-RELATED"/>
    <property type="match status" value="1"/>
</dbReference>
<organism evidence="13">
    <name type="scientific">uncultured marine group II/III euryarchaeote KM3_88_H06</name>
    <dbReference type="NCBI Taxonomy" id="1456537"/>
    <lineage>
        <taxon>Archaea</taxon>
        <taxon>Methanobacteriati</taxon>
        <taxon>Methanobacteriota</taxon>
        <taxon>environmental samples</taxon>
    </lineage>
</organism>
<evidence type="ECO:0000256" key="2">
    <source>
        <dbReference type="ARBA" id="ARBA00006024"/>
    </source>
</evidence>
<dbReference type="NCBIfam" id="TIGR01494">
    <property type="entry name" value="ATPase_P-type"/>
    <property type="match status" value="1"/>
</dbReference>
<keyword evidence="5" id="KW-0067">ATP-binding</keyword>
<dbReference type="InterPro" id="IPR044492">
    <property type="entry name" value="P_typ_ATPase_HD_dom"/>
</dbReference>
<feature type="compositionally biased region" description="Basic and acidic residues" evidence="9">
    <location>
        <begin position="51"/>
        <end position="62"/>
    </location>
</feature>
<dbReference type="Gene3D" id="3.30.70.100">
    <property type="match status" value="1"/>
</dbReference>
<dbReference type="SFLD" id="SFLDF00027">
    <property type="entry name" value="p-type_atpase"/>
    <property type="match status" value="1"/>
</dbReference>
<dbReference type="Gene3D" id="3.40.50.1000">
    <property type="entry name" value="HAD superfamily/HAD-like"/>
    <property type="match status" value="1"/>
</dbReference>
<sequence>MGRRQEEPEGFIYLDEPEPESPPEPEPEQVEGAADQALEEEETDELSPVESEIRRMVGKEPPSEAEEPTSLSLATDGVHDFEWPLKGMDCPDCAMKATNATRKIPGVVHCNINPADGIVRVSVDLGQTELSKANRVLSSMGHEPDVTWVKLRGVTLDGLRERHASDRPAIRRLLLSAPGVLDVRFEESELIIQRPLSFLPHTRIEHESSLERMTGLLPSAVPVSRRGISTSQQRLIGASIALLVLPIVIIMNMLSAPPLVVGLVGIAGTAAGGYRMFVEAVASIRNTVLGFQVLTSLAVAGAAILGHWPEALMVVLLESVSGHLESSALVRAREAMQGGLDRLPRTARVLPTGDGIPISNMSSTTFSTGITPMTSLEPGRPEPEELPIDLVNLGDFVEVRSGELIPVDGIIVEGAGQIDRAPMTGESIPIRLQVGDEVEAGLVLLRGPVVIETTAVGEDTRLSALIDRVHTFRDEAPRLQSMVMLFTKLWVPTVIVGGAVVALLTQDVYIMLLLWVVACPCALLIAAPVPHANALANAAHHGMIARGGDVLERAARIDIALLDKTGTLTCGRPRLEEITLASGVERRRALRLAAGLEKRSNHPYAATIMGVAKREELVAMEVKNLADEIAGVSGTVGENKVCFGRDDWLTDEGINFSNKIRDAAEDARARGLGLSVLSEAGEAIALFTFDHDDLREGADALILELEDLGVTVELLSGDAQPAVESLGKRLGLPATACRGEIDPEGKAIWVRRRSQARCTLMAGDGFNDAAALAAADVGVAVGSGEQVNLEAADVLIPSDNPRMLARLIRLSRRTRMIVQVNLAISLLVTAILVISVLDGWHSSLALGVFVHEASAIAVLINSIWLADEGMSRLGMLGGLFQQLGKDMWSAWEALRVMAMPVVSRS</sequence>
<dbReference type="InterPro" id="IPR008250">
    <property type="entry name" value="ATPase_P-typ_transduc_dom_A_sf"/>
</dbReference>
<dbReference type="PANTHER" id="PTHR48085:SF5">
    <property type="entry name" value="CADMIUM_ZINC-TRANSPORTING ATPASE HMA4-RELATED"/>
    <property type="match status" value="1"/>
</dbReference>
<dbReference type="GO" id="GO:0005524">
    <property type="term" value="F:ATP binding"/>
    <property type="evidence" value="ECO:0007669"/>
    <property type="project" value="UniProtKB-KW"/>
</dbReference>
<evidence type="ECO:0000256" key="3">
    <source>
        <dbReference type="ARBA" id="ARBA00022692"/>
    </source>
</evidence>
<dbReference type="SUPFAM" id="SSF56784">
    <property type="entry name" value="HAD-like"/>
    <property type="match status" value="1"/>
</dbReference>
<evidence type="ECO:0000256" key="9">
    <source>
        <dbReference type="SAM" id="MobiDB-lite"/>
    </source>
</evidence>
<feature type="region of interest" description="Disordered" evidence="9">
    <location>
        <begin position="1"/>
        <end position="71"/>
    </location>
</feature>
<comment type="subcellular location">
    <subcellularLocation>
        <location evidence="1">Membrane</location>
        <topology evidence="1">Multi-pass membrane protein</topology>
    </subcellularLocation>
</comment>
<dbReference type="GO" id="GO:0046872">
    <property type="term" value="F:metal ion binding"/>
    <property type="evidence" value="ECO:0007669"/>
    <property type="project" value="InterPro"/>
</dbReference>
<keyword evidence="3 10" id="KW-0812">Transmembrane</keyword>
<dbReference type="PROSITE" id="PS00154">
    <property type="entry name" value="ATPASE_E1_E2"/>
    <property type="match status" value="1"/>
</dbReference>
<evidence type="ECO:0000256" key="10">
    <source>
        <dbReference type="SAM" id="Phobius"/>
    </source>
</evidence>
<dbReference type="InterPro" id="IPR051014">
    <property type="entry name" value="Cation_Transport_ATPase_IB"/>
</dbReference>
<evidence type="ECO:0000256" key="4">
    <source>
        <dbReference type="ARBA" id="ARBA00022741"/>
    </source>
</evidence>
<keyword evidence="8 10" id="KW-0472">Membrane</keyword>
<keyword evidence="6" id="KW-1278">Translocase</keyword>
<keyword evidence="4" id="KW-0547">Nucleotide-binding</keyword>
<evidence type="ECO:0000313" key="13">
    <source>
        <dbReference type="EMBL" id="AIF20236.1"/>
    </source>
</evidence>
<accession>A0A075HV51</accession>
<dbReference type="CDD" id="cd00371">
    <property type="entry name" value="HMA"/>
    <property type="match status" value="1"/>
</dbReference>